<accession>A0A485JJM4</accession>
<dbReference type="EC" id="4.2.1.1" evidence="1"/>
<proteinExistence type="predicted"/>
<name>A0A485JJM4_ECOLX</name>
<evidence type="ECO:0000313" key="1">
    <source>
        <dbReference type="EMBL" id="VFT71054.1"/>
    </source>
</evidence>
<dbReference type="EMBL" id="CAADJZ010000001">
    <property type="protein sequence ID" value="VFT71054.1"/>
    <property type="molecule type" value="Genomic_DNA"/>
</dbReference>
<protein>
    <submittedName>
        <fullName evidence="1">Carbonic anhydrase 2 YadF</fullName>
        <ecNumber evidence="1">4.2.1.1</ecNumber>
    </submittedName>
</protein>
<sequence>MKDIDTLISNNALWSKMLVEEDPGFLRNWHKRKNRAFYGLDVPTVAFLQNV</sequence>
<reference evidence="1 2" key="1">
    <citation type="submission" date="2019-03" db="EMBL/GenBank/DDBJ databases">
        <authorList>
            <consortium name="Pathogen Informatics"/>
        </authorList>
    </citation>
    <scope>NUCLEOTIDE SEQUENCE [LARGE SCALE GENOMIC DNA]</scope>
    <source>
        <strain evidence="1 2">NCTC10974</strain>
    </source>
</reference>
<dbReference type="GO" id="GO:0004089">
    <property type="term" value="F:carbonate dehydratase activity"/>
    <property type="evidence" value="ECO:0007669"/>
    <property type="project" value="UniProtKB-EC"/>
</dbReference>
<dbReference type="AlphaFoldDB" id="A0A485JJM4"/>
<keyword evidence="1" id="KW-0456">Lyase</keyword>
<dbReference type="Proteomes" id="UP000358010">
    <property type="component" value="Unassembled WGS sequence"/>
</dbReference>
<gene>
    <name evidence="1" type="primary">yadF_1</name>
    <name evidence="1" type="ORF">NCTC10974_04661</name>
</gene>
<organism evidence="1 2">
    <name type="scientific">Escherichia coli</name>
    <dbReference type="NCBI Taxonomy" id="562"/>
    <lineage>
        <taxon>Bacteria</taxon>
        <taxon>Pseudomonadati</taxon>
        <taxon>Pseudomonadota</taxon>
        <taxon>Gammaproteobacteria</taxon>
        <taxon>Enterobacterales</taxon>
        <taxon>Enterobacteriaceae</taxon>
        <taxon>Escherichia</taxon>
    </lineage>
</organism>
<evidence type="ECO:0000313" key="2">
    <source>
        <dbReference type="Proteomes" id="UP000358010"/>
    </source>
</evidence>